<accession>A0ABQ4BAY6</accession>
<protein>
    <recommendedName>
        <fullName evidence="5">MFS transporter</fullName>
    </recommendedName>
</protein>
<sequence>MDGGWMGSLGVGVRGSATVLFTAGVVGSVGSSLAVLGTLLLAPAFARAAVDVFVVSGCVLAAATILLVAARLTDRDEPSAEPDWHAESDPQAEPGR</sequence>
<comment type="caution">
    <text evidence="3">The sequence shown here is derived from an EMBL/GenBank/DDBJ whole genome shotgun (WGS) entry which is preliminary data.</text>
</comment>
<evidence type="ECO:0000313" key="3">
    <source>
        <dbReference type="EMBL" id="GIE67869.1"/>
    </source>
</evidence>
<feature type="transmembrane region" description="Helical" evidence="2">
    <location>
        <begin position="49"/>
        <end position="70"/>
    </location>
</feature>
<dbReference type="Proteomes" id="UP000624709">
    <property type="component" value="Unassembled WGS sequence"/>
</dbReference>
<proteinExistence type="predicted"/>
<feature type="transmembrane region" description="Helical" evidence="2">
    <location>
        <begin position="20"/>
        <end position="42"/>
    </location>
</feature>
<evidence type="ECO:0000256" key="1">
    <source>
        <dbReference type="SAM" id="MobiDB-lite"/>
    </source>
</evidence>
<dbReference type="EMBL" id="BOMS01000053">
    <property type="protein sequence ID" value="GIE67869.1"/>
    <property type="molecule type" value="Genomic_DNA"/>
</dbReference>
<keyword evidence="2" id="KW-0472">Membrane</keyword>
<keyword evidence="2" id="KW-1133">Transmembrane helix</keyword>
<feature type="compositionally biased region" description="Basic and acidic residues" evidence="1">
    <location>
        <begin position="75"/>
        <end position="88"/>
    </location>
</feature>
<evidence type="ECO:0000313" key="4">
    <source>
        <dbReference type="Proteomes" id="UP000624709"/>
    </source>
</evidence>
<reference evidence="3 4" key="1">
    <citation type="submission" date="2021-01" db="EMBL/GenBank/DDBJ databases">
        <title>Whole genome shotgun sequence of Actinoplanes palleronii NBRC 14916.</title>
        <authorList>
            <person name="Komaki H."/>
            <person name="Tamura T."/>
        </authorList>
    </citation>
    <scope>NUCLEOTIDE SEQUENCE [LARGE SCALE GENOMIC DNA]</scope>
    <source>
        <strain evidence="3 4">NBRC 14916</strain>
    </source>
</reference>
<evidence type="ECO:0000256" key="2">
    <source>
        <dbReference type="SAM" id="Phobius"/>
    </source>
</evidence>
<name>A0ABQ4BAY6_9ACTN</name>
<evidence type="ECO:0008006" key="5">
    <source>
        <dbReference type="Google" id="ProtNLM"/>
    </source>
</evidence>
<keyword evidence="2" id="KW-0812">Transmembrane</keyword>
<keyword evidence="4" id="KW-1185">Reference proteome</keyword>
<feature type="region of interest" description="Disordered" evidence="1">
    <location>
        <begin position="75"/>
        <end position="96"/>
    </location>
</feature>
<organism evidence="3 4">
    <name type="scientific">Actinoplanes palleronii</name>
    <dbReference type="NCBI Taxonomy" id="113570"/>
    <lineage>
        <taxon>Bacteria</taxon>
        <taxon>Bacillati</taxon>
        <taxon>Actinomycetota</taxon>
        <taxon>Actinomycetes</taxon>
        <taxon>Micromonosporales</taxon>
        <taxon>Micromonosporaceae</taxon>
        <taxon>Actinoplanes</taxon>
    </lineage>
</organism>
<gene>
    <name evidence="3" type="ORF">Apa02nite_039770</name>
</gene>